<sequence length="383" mass="42276">MLIETTEALAAFCDKLATEPYCTVDTEFVRDKTYYSQLCLVQLAGKAGAVAVDPLAPGIDLKPLFDLMANEKVLKVFHAARQDLEIFYLLMGRMPAPLWDSQVAAMVCGFGESASYETLATKLANARIDKSSRFTDWSRRPLTQKQSDYAISDVTHLRTIYEVLSARIQQEGRDEWVAEELAMLTDPATYRSDPDRAWMRLKPRTSSPKFLSILKELAAWREVEAQKRNLPRQRILKDDALLEVAAQAPASADDLSNSRAIGKGFLEGSLGESFMAAIQRGRETPNNQAPKLPERPELPPGRAPLVDLLKVLLKLKCEANDVAQKLIATADDLNLLAMDDAPADLPCLNGWRKVVFGNDALALKSGKMALTARNGAIDVVKLG</sequence>
<evidence type="ECO:0000256" key="2">
    <source>
        <dbReference type="ARBA" id="ARBA00022694"/>
    </source>
</evidence>
<dbReference type="PROSITE" id="PS50967">
    <property type="entry name" value="HRDC"/>
    <property type="match status" value="1"/>
</dbReference>
<dbReference type="Gene3D" id="3.30.420.10">
    <property type="entry name" value="Ribonuclease H-like superfamily/Ribonuclease H"/>
    <property type="match status" value="1"/>
</dbReference>
<evidence type="ECO:0000256" key="1">
    <source>
        <dbReference type="ARBA" id="ARBA00022490"/>
    </source>
</evidence>
<dbReference type="SUPFAM" id="SSF47819">
    <property type="entry name" value="HRDC-like"/>
    <property type="match status" value="2"/>
</dbReference>
<dbReference type="InterPro" id="IPR006292">
    <property type="entry name" value="RNase_D"/>
</dbReference>
<comment type="cofactor">
    <cofactor evidence="6">
        <name>a divalent metal cation</name>
        <dbReference type="ChEBI" id="CHEBI:60240"/>
    </cofactor>
</comment>
<dbReference type="Pfam" id="PF01612">
    <property type="entry name" value="DNA_pol_A_exo1"/>
    <property type="match status" value="1"/>
</dbReference>
<accession>A0ABW5DWU7</accession>
<dbReference type="InterPro" id="IPR044876">
    <property type="entry name" value="HRDC_dom_sf"/>
</dbReference>
<comment type="catalytic activity">
    <reaction evidence="6">
        <text>Exonucleolytic cleavage that removes extra residues from the 3'-terminus of tRNA to produce 5'-mononucleotides.</text>
        <dbReference type="EC" id="3.1.13.5"/>
    </reaction>
</comment>
<dbReference type="HAMAP" id="MF_01899">
    <property type="entry name" value="RNase_D"/>
    <property type="match status" value="1"/>
</dbReference>
<dbReference type="EMBL" id="JBHUIP010000014">
    <property type="protein sequence ID" value="MFD2264939.1"/>
    <property type="molecule type" value="Genomic_DNA"/>
</dbReference>
<evidence type="ECO:0000256" key="6">
    <source>
        <dbReference type="HAMAP-Rule" id="MF_01899"/>
    </source>
</evidence>
<dbReference type="GO" id="GO:0033890">
    <property type="term" value="F:ribonuclease D activity"/>
    <property type="evidence" value="ECO:0007669"/>
    <property type="project" value="UniProtKB-EC"/>
</dbReference>
<keyword evidence="9" id="KW-1185">Reference proteome</keyword>
<dbReference type="InterPro" id="IPR012337">
    <property type="entry name" value="RNaseH-like_sf"/>
</dbReference>
<dbReference type="Proteomes" id="UP001597295">
    <property type="component" value="Unassembled WGS sequence"/>
</dbReference>
<keyword evidence="2 6" id="KW-0819">tRNA processing</keyword>
<comment type="subcellular location">
    <subcellularLocation>
        <location evidence="6">Cytoplasm</location>
    </subcellularLocation>
</comment>
<evidence type="ECO:0000259" key="7">
    <source>
        <dbReference type="PROSITE" id="PS50967"/>
    </source>
</evidence>
<evidence type="ECO:0000256" key="3">
    <source>
        <dbReference type="ARBA" id="ARBA00022722"/>
    </source>
</evidence>
<evidence type="ECO:0000256" key="4">
    <source>
        <dbReference type="ARBA" id="ARBA00022801"/>
    </source>
</evidence>
<dbReference type="InterPro" id="IPR051086">
    <property type="entry name" value="RNase_D-like"/>
</dbReference>
<feature type="domain" description="HRDC" evidence="7">
    <location>
        <begin position="207"/>
        <end position="288"/>
    </location>
</feature>
<evidence type="ECO:0000313" key="8">
    <source>
        <dbReference type="EMBL" id="MFD2264939.1"/>
    </source>
</evidence>
<keyword evidence="3 6" id="KW-0540">Nuclease</keyword>
<dbReference type="RefSeq" id="WP_379878090.1">
    <property type="nucleotide sequence ID" value="NZ_JBHUIP010000014.1"/>
</dbReference>
<keyword evidence="4 6" id="KW-0378">Hydrolase</keyword>
<comment type="caution">
    <text evidence="8">The sequence shown here is derived from an EMBL/GenBank/DDBJ whole genome shotgun (WGS) entry which is preliminary data.</text>
</comment>
<dbReference type="InterPro" id="IPR010997">
    <property type="entry name" value="HRDC-like_sf"/>
</dbReference>
<dbReference type="PANTHER" id="PTHR47649">
    <property type="entry name" value="RIBONUCLEASE D"/>
    <property type="match status" value="1"/>
</dbReference>
<keyword evidence="5 6" id="KW-0269">Exonuclease</keyword>
<comment type="function">
    <text evidence="6">Exonuclease involved in the 3' processing of various precursor tRNAs. Initiates hydrolysis at the 3'-terminus of an RNA molecule and releases 5'-mononucleotides.</text>
</comment>
<keyword evidence="1 6" id="KW-0963">Cytoplasm</keyword>
<evidence type="ECO:0000313" key="9">
    <source>
        <dbReference type="Proteomes" id="UP001597295"/>
    </source>
</evidence>
<dbReference type="InterPro" id="IPR002121">
    <property type="entry name" value="HRDC_dom"/>
</dbReference>
<dbReference type="PANTHER" id="PTHR47649:SF1">
    <property type="entry name" value="RIBONUCLEASE D"/>
    <property type="match status" value="1"/>
</dbReference>
<dbReference type="SMART" id="SM00341">
    <property type="entry name" value="HRDC"/>
    <property type="match status" value="1"/>
</dbReference>
<gene>
    <name evidence="6 8" type="primary">rnd</name>
    <name evidence="8" type="ORF">ACFSM5_18680</name>
</gene>
<evidence type="ECO:0000256" key="5">
    <source>
        <dbReference type="ARBA" id="ARBA00022839"/>
    </source>
</evidence>
<reference evidence="9" key="1">
    <citation type="journal article" date="2019" name="Int. J. Syst. Evol. Microbiol.">
        <title>The Global Catalogue of Microorganisms (GCM) 10K type strain sequencing project: providing services to taxonomists for standard genome sequencing and annotation.</title>
        <authorList>
            <consortium name="The Broad Institute Genomics Platform"/>
            <consortium name="The Broad Institute Genome Sequencing Center for Infectious Disease"/>
            <person name="Wu L."/>
            <person name="Ma J."/>
        </authorList>
    </citation>
    <scope>NUCLEOTIDE SEQUENCE [LARGE SCALE GENOMIC DNA]</scope>
    <source>
        <strain evidence="9">CGMCC 1.19062</strain>
    </source>
</reference>
<dbReference type="SMART" id="SM00474">
    <property type="entry name" value="35EXOc"/>
    <property type="match status" value="1"/>
</dbReference>
<name>A0ABW5DWU7_9PROT</name>
<dbReference type="Pfam" id="PF00570">
    <property type="entry name" value="HRDC"/>
    <property type="match status" value="1"/>
</dbReference>
<comment type="similarity">
    <text evidence="6">Belongs to the RNase D family.</text>
</comment>
<dbReference type="NCBIfam" id="TIGR01388">
    <property type="entry name" value="rnd"/>
    <property type="match status" value="1"/>
</dbReference>
<dbReference type="EC" id="3.1.13.5" evidence="6"/>
<dbReference type="SUPFAM" id="SSF53098">
    <property type="entry name" value="Ribonuclease H-like"/>
    <property type="match status" value="1"/>
</dbReference>
<dbReference type="InterPro" id="IPR036397">
    <property type="entry name" value="RNaseH_sf"/>
</dbReference>
<dbReference type="CDD" id="cd06142">
    <property type="entry name" value="RNaseD_exo"/>
    <property type="match status" value="1"/>
</dbReference>
<organism evidence="8 9">
    <name type="scientific">Lacibacterium aquatile</name>
    <dbReference type="NCBI Taxonomy" id="1168082"/>
    <lineage>
        <taxon>Bacteria</taxon>
        <taxon>Pseudomonadati</taxon>
        <taxon>Pseudomonadota</taxon>
        <taxon>Alphaproteobacteria</taxon>
        <taxon>Rhodospirillales</taxon>
        <taxon>Rhodospirillaceae</taxon>
    </lineage>
</organism>
<proteinExistence type="inferred from homology"/>
<dbReference type="InterPro" id="IPR002562">
    <property type="entry name" value="3'-5'_exonuclease_dom"/>
</dbReference>
<dbReference type="Gene3D" id="1.10.150.80">
    <property type="entry name" value="HRDC domain"/>
    <property type="match status" value="1"/>
</dbReference>
<protein>
    <recommendedName>
        <fullName evidence="6">Ribonuclease D</fullName>
        <shortName evidence="6">RNase D</shortName>
        <ecNumber evidence="6">3.1.13.5</ecNumber>
    </recommendedName>
</protein>